<gene>
    <name evidence="1" type="ORF">VOLCADRAFT_93284</name>
</gene>
<protein>
    <recommendedName>
        <fullName evidence="3">EF-hand domain-containing protein</fullName>
    </recommendedName>
</protein>
<dbReference type="GeneID" id="9627500"/>
<evidence type="ECO:0008006" key="3">
    <source>
        <dbReference type="Google" id="ProtNLM"/>
    </source>
</evidence>
<dbReference type="Gene3D" id="1.10.238.10">
    <property type="entry name" value="EF-hand"/>
    <property type="match status" value="1"/>
</dbReference>
<dbReference type="RefSeq" id="XP_002952605.1">
    <property type="nucleotide sequence ID" value="XM_002952559.1"/>
</dbReference>
<dbReference type="EMBL" id="GL378351">
    <property type="protein sequence ID" value="EFJ46452.1"/>
    <property type="molecule type" value="Genomic_DNA"/>
</dbReference>
<dbReference type="OrthoDB" id="272072at2759"/>
<dbReference type="SUPFAM" id="SSF47473">
    <property type="entry name" value="EF-hand"/>
    <property type="match status" value="1"/>
</dbReference>
<dbReference type="Proteomes" id="UP000001058">
    <property type="component" value="Unassembled WGS sequence"/>
</dbReference>
<dbReference type="InterPro" id="IPR011992">
    <property type="entry name" value="EF-hand-dom_pair"/>
</dbReference>
<dbReference type="PANTHER" id="PTHR20875">
    <property type="entry name" value="EF-HAND CALCIUM-BINDING DOMAIN-CONTAINING PROTEIN 6-RELATED"/>
    <property type="match status" value="1"/>
</dbReference>
<organism evidence="2">
    <name type="scientific">Volvox carteri f. nagariensis</name>
    <dbReference type="NCBI Taxonomy" id="3068"/>
    <lineage>
        <taxon>Eukaryota</taxon>
        <taxon>Viridiplantae</taxon>
        <taxon>Chlorophyta</taxon>
        <taxon>core chlorophytes</taxon>
        <taxon>Chlorophyceae</taxon>
        <taxon>CS clade</taxon>
        <taxon>Chlamydomonadales</taxon>
        <taxon>Volvocaceae</taxon>
        <taxon>Volvox</taxon>
    </lineage>
</organism>
<reference evidence="1 2" key="1">
    <citation type="journal article" date="2010" name="Science">
        <title>Genomic analysis of organismal complexity in the multicellular green alga Volvox carteri.</title>
        <authorList>
            <person name="Prochnik S.E."/>
            <person name="Umen J."/>
            <person name="Nedelcu A.M."/>
            <person name="Hallmann A."/>
            <person name="Miller S.M."/>
            <person name="Nishii I."/>
            <person name="Ferris P."/>
            <person name="Kuo A."/>
            <person name="Mitros T."/>
            <person name="Fritz-Laylin L.K."/>
            <person name="Hellsten U."/>
            <person name="Chapman J."/>
            <person name="Simakov O."/>
            <person name="Rensing S.A."/>
            <person name="Terry A."/>
            <person name="Pangilinan J."/>
            <person name="Kapitonov V."/>
            <person name="Jurka J."/>
            <person name="Salamov A."/>
            <person name="Shapiro H."/>
            <person name="Schmutz J."/>
            <person name="Grimwood J."/>
            <person name="Lindquist E."/>
            <person name="Lucas S."/>
            <person name="Grigoriev I.V."/>
            <person name="Schmitt R."/>
            <person name="Kirk D."/>
            <person name="Rokhsar D.S."/>
        </authorList>
    </citation>
    <scope>NUCLEOTIDE SEQUENCE [LARGE SCALE GENOMIC DNA]</scope>
    <source>
        <strain evidence="2">f. Nagariensis / Eve</strain>
    </source>
</reference>
<evidence type="ECO:0000313" key="2">
    <source>
        <dbReference type="Proteomes" id="UP000001058"/>
    </source>
</evidence>
<dbReference type="AlphaFoldDB" id="D8U1Q6"/>
<dbReference type="PANTHER" id="PTHR20875:SF0">
    <property type="entry name" value="GH12158P"/>
    <property type="match status" value="1"/>
</dbReference>
<sequence length="348" mass="39371">MTQDVSLDSAMRRLKQHVFKNRIRVKEFLMDFDKLNSGYVFPNHFLSALSMAGIDRYLSAKEIELICEHYKVQRDATLVMVDTRSFIHDVELVFTIPYLEKDPLTNVPPEPSELLDRTRYLKSSRILPNPDDEAKVMALLDRLSETTLKRGQPVKAFFDDAAQDDHSAKLFGHVTVPQFRQVLTTKLDWVVSDPEVMLLVAKFRHEDKPEFVNYIAFSCTVDPPDRTVRTLMAFVVVWVRALGDEWADRLSCTAPYRILYRIQSTSVCRITIRQLRRHVGVGIGKGGGLALVMEWVMVGYEFRGKGSGDLGGAARAYKAAWPGGGAACFPTGAVSWFSGTKHPRQVKL</sequence>
<dbReference type="eggNOG" id="ENOG502RRDH">
    <property type="taxonomic scope" value="Eukaryota"/>
</dbReference>
<keyword evidence="2" id="KW-1185">Reference proteome</keyword>
<dbReference type="KEGG" id="vcn:VOLCADRAFT_93284"/>
<dbReference type="InParanoid" id="D8U1Q6"/>
<dbReference type="InterPro" id="IPR052603">
    <property type="entry name" value="EFCB6"/>
</dbReference>
<accession>D8U1Q6</accession>
<dbReference type="STRING" id="3068.D8U1Q6"/>
<proteinExistence type="predicted"/>
<name>D8U1Q6_VOLCA</name>
<evidence type="ECO:0000313" key="1">
    <source>
        <dbReference type="EMBL" id="EFJ46452.1"/>
    </source>
</evidence>